<gene>
    <name evidence="8" type="ORF">BD324DRAFT_594834</name>
</gene>
<evidence type="ECO:0000256" key="2">
    <source>
        <dbReference type="ARBA" id="ARBA00022692"/>
    </source>
</evidence>
<dbReference type="STRING" id="4999.A0A1Y1U7B7"/>
<feature type="transmembrane region" description="Helical" evidence="6">
    <location>
        <begin position="109"/>
        <end position="129"/>
    </location>
</feature>
<feature type="transmembrane region" description="Helical" evidence="6">
    <location>
        <begin position="36"/>
        <end position="58"/>
    </location>
</feature>
<accession>A0A1Y1U7B7</accession>
<evidence type="ECO:0000313" key="8">
    <source>
        <dbReference type="EMBL" id="ORX33919.1"/>
    </source>
</evidence>
<feature type="domain" description="EXS" evidence="7">
    <location>
        <begin position="226"/>
        <end position="517"/>
    </location>
</feature>
<feature type="transmembrane region" description="Helical" evidence="6">
    <location>
        <begin position="178"/>
        <end position="202"/>
    </location>
</feature>
<dbReference type="Proteomes" id="UP000193218">
    <property type="component" value="Unassembled WGS sequence"/>
</dbReference>
<name>A0A1Y1U7B7_9TREE</name>
<dbReference type="EMBL" id="NBSH01000016">
    <property type="protein sequence ID" value="ORX33919.1"/>
    <property type="molecule type" value="Genomic_DNA"/>
</dbReference>
<keyword evidence="4 6" id="KW-0472">Membrane</keyword>
<feature type="transmembrane region" description="Helical" evidence="6">
    <location>
        <begin position="141"/>
        <end position="158"/>
    </location>
</feature>
<organism evidence="8 9">
    <name type="scientific">Kockovaella imperatae</name>
    <dbReference type="NCBI Taxonomy" id="4999"/>
    <lineage>
        <taxon>Eukaryota</taxon>
        <taxon>Fungi</taxon>
        <taxon>Dikarya</taxon>
        <taxon>Basidiomycota</taxon>
        <taxon>Agaricomycotina</taxon>
        <taxon>Tremellomycetes</taxon>
        <taxon>Tremellales</taxon>
        <taxon>Cuniculitremaceae</taxon>
        <taxon>Kockovaella</taxon>
    </lineage>
</organism>
<dbReference type="GO" id="GO:0016020">
    <property type="term" value="C:membrane"/>
    <property type="evidence" value="ECO:0007669"/>
    <property type="project" value="UniProtKB-SubCell"/>
</dbReference>
<keyword evidence="2 6" id="KW-0812">Transmembrane</keyword>
<feature type="region of interest" description="Disordered" evidence="5">
    <location>
        <begin position="376"/>
        <end position="409"/>
    </location>
</feature>
<keyword evidence="3 6" id="KW-1133">Transmembrane helix</keyword>
<sequence>MDIDSPPAAFPDPPASHHTHLNLPSFSASFPLPFRVLFLVGLAQLLWASNLHILYLLGLDTSWILDFRDTVAVEDVPLHALSAEDVGDEPPQRESPISRPESKTLHRSLYKLFAIYTAWVGSGWLIFRSVTGADQQAMENFRWFVGLVAIGAILGAFAPWDGIGIRDRAALKRAVRRIFLPSLAAPIFFSDVILADIFTSFAKVLGDLWISSCQILQGGITRGRVAQTGFSRYFTLVMVCLPYILRFRQCVLESYQSGWTSTRPLFNALKYFSAFPVIILSAAQKSVAVDVAASKGLTVQQLAEMDERWFGEHRLFRLWLLAVVVNSMYSFWWDVQMDWGLALCDVDTWIPKKDSRTSGRPDLSLLGRIRRLFSRGGPSISEHQRSPYPTPSPSFTQLPQPGLPTSPVTLSSSSSSSKLAFFAFGLRPTLLLPDPLVYHLFALIDLVLRFTWSLKLSSHLHTISEIESGVFMMEALELIRRWMWVFIRMEWEAVKMTEARRAKDSNGAVLWEQKDGP</sequence>
<evidence type="ECO:0000256" key="4">
    <source>
        <dbReference type="ARBA" id="ARBA00023136"/>
    </source>
</evidence>
<reference evidence="8 9" key="1">
    <citation type="submission" date="2017-03" db="EMBL/GenBank/DDBJ databases">
        <title>Widespread Adenine N6-methylation of Active Genes in Fungi.</title>
        <authorList>
            <consortium name="DOE Joint Genome Institute"/>
            <person name="Mondo S.J."/>
            <person name="Dannebaum R.O."/>
            <person name="Kuo R.C."/>
            <person name="Louie K.B."/>
            <person name="Bewick A.J."/>
            <person name="Labutti K."/>
            <person name="Haridas S."/>
            <person name="Kuo A."/>
            <person name="Salamov A."/>
            <person name="Ahrendt S.R."/>
            <person name="Lau R."/>
            <person name="Bowen B.P."/>
            <person name="Lipzen A."/>
            <person name="Sullivan W."/>
            <person name="Andreopoulos W.B."/>
            <person name="Clum A."/>
            <person name="Lindquist E."/>
            <person name="Daum C."/>
            <person name="Northen T.R."/>
            <person name="Ramamoorthy G."/>
            <person name="Schmitz R.J."/>
            <person name="Gryganskyi A."/>
            <person name="Culley D."/>
            <person name="Magnuson J."/>
            <person name="James T.Y."/>
            <person name="O'Malley M.A."/>
            <person name="Stajich J.E."/>
            <person name="Spatafora J.W."/>
            <person name="Visel A."/>
            <person name="Grigoriev I.V."/>
        </authorList>
    </citation>
    <scope>NUCLEOTIDE SEQUENCE [LARGE SCALE GENOMIC DNA]</scope>
    <source>
        <strain evidence="8 9">NRRL Y-17943</strain>
    </source>
</reference>
<comment type="subcellular location">
    <subcellularLocation>
        <location evidence="1">Membrane</location>
        <topology evidence="1">Multi-pass membrane protein</topology>
    </subcellularLocation>
</comment>
<dbReference type="GeneID" id="33555645"/>
<evidence type="ECO:0000256" key="1">
    <source>
        <dbReference type="ARBA" id="ARBA00004141"/>
    </source>
</evidence>
<evidence type="ECO:0000256" key="5">
    <source>
        <dbReference type="SAM" id="MobiDB-lite"/>
    </source>
</evidence>
<dbReference type="PANTHER" id="PTHR10783">
    <property type="entry name" value="XENOTROPIC AND POLYTROPIC RETROVIRUS RECEPTOR 1-RELATED"/>
    <property type="match status" value="1"/>
</dbReference>
<dbReference type="Pfam" id="PF03124">
    <property type="entry name" value="EXS"/>
    <property type="match status" value="1"/>
</dbReference>
<dbReference type="AlphaFoldDB" id="A0A1Y1U7B7"/>
<keyword evidence="9" id="KW-1185">Reference proteome</keyword>
<dbReference type="InterPro" id="IPR004342">
    <property type="entry name" value="EXS_C"/>
</dbReference>
<dbReference type="RefSeq" id="XP_021868207.1">
    <property type="nucleotide sequence ID" value="XM_022013837.1"/>
</dbReference>
<evidence type="ECO:0000256" key="3">
    <source>
        <dbReference type="ARBA" id="ARBA00022989"/>
    </source>
</evidence>
<proteinExistence type="predicted"/>
<dbReference type="OrthoDB" id="2159384at2759"/>
<comment type="caution">
    <text evidence="8">The sequence shown here is derived from an EMBL/GenBank/DDBJ whole genome shotgun (WGS) entry which is preliminary data.</text>
</comment>
<evidence type="ECO:0000256" key="6">
    <source>
        <dbReference type="SAM" id="Phobius"/>
    </source>
</evidence>
<dbReference type="PROSITE" id="PS51380">
    <property type="entry name" value="EXS"/>
    <property type="match status" value="1"/>
</dbReference>
<protein>
    <submittedName>
        <fullName evidence="8">EXS family-domain-containing protein</fullName>
    </submittedName>
</protein>
<dbReference type="InParanoid" id="A0A1Y1U7B7"/>
<dbReference type="GO" id="GO:0005737">
    <property type="term" value="C:cytoplasm"/>
    <property type="evidence" value="ECO:0007669"/>
    <property type="project" value="TreeGrafter"/>
</dbReference>
<dbReference type="FunCoup" id="A0A1Y1U7B7">
    <property type="interactions" value="321"/>
</dbReference>
<evidence type="ECO:0000259" key="7">
    <source>
        <dbReference type="PROSITE" id="PS51380"/>
    </source>
</evidence>
<evidence type="ECO:0000313" key="9">
    <source>
        <dbReference type="Proteomes" id="UP000193218"/>
    </source>
</evidence>
<dbReference type="PANTHER" id="PTHR10783:SF46">
    <property type="entry name" value="PROTEIN ERD1 HOMOLOG 2"/>
    <property type="match status" value="1"/>
</dbReference>